<keyword evidence="3" id="KW-0843">Virulence</keyword>
<dbReference type="PANTHER" id="PTHR32305">
    <property type="match status" value="1"/>
</dbReference>
<evidence type="ECO:0000256" key="4">
    <source>
        <dbReference type="SAM" id="MobiDB-lite"/>
    </source>
</evidence>
<accession>A0A934V8Y3</accession>
<dbReference type="InterPro" id="IPR031325">
    <property type="entry name" value="RHS_repeat"/>
</dbReference>
<keyword evidence="6" id="KW-0732">Signal</keyword>
<keyword evidence="5" id="KW-1133">Transmembrane helix</keyword>
<dbReference type="Pfam" id="PF03534">
    <property type="entry name" value="SpvB"/>
    <property type="match status" value="1"/>
</dbReference>
<keyword evidence="2" id="KW-0964">Secreted</keyword>
<dbReference type="PANTHER" id="PTHR32305:SF15">
    <property type="entry name" value="PROTEIN RHSA-RELATED"/>
    <property type="match status" value="1"/>
</dbReference>
<reference evidence="7" key="1">
    <citation type="submission" date="2021-01" db="EMBL/GenBank/DDBJ databases">
        <title>Modified the classification status of verrucomicrobia.</title>
        <authorList>
            <person name="Feng X."/>
        </authorList>
    </citation>
    <scope>NUCLEOTIDE SEQUENCE</scope>
    <source>
        <strain evidence="7">JCM 18052</strain>
    </source>
</reference>
<dbReference type="GO" id="GO:0005576">
    <property type="term" value="C:extracellular region"/>
    <property type="evidence" value="ECO:0007669"/>
    <property type="project" value="UniProtKB-SubCell"/>
</dbReference>
<feature type="chain" id="PRO_5038102321" evidence="6">
    <location>
        <begin position="28"/>
        <end position="2768"/>
    </location>
</feature>
<evidence type="ECO:0000256" key="1">
    <source>
        <dbReference type="ARBA" id="ARBA00004613"/>
    </source>
</evidence>
<name>A0A934V8Y3_9BACT</name>
<comment type="subcellular location">
    <subcellularLocation>
        <location evidence="1">Secreted</location>
    </subcellularLocation>
</comment>
<dbReference type="Pfam" id="PF05593">
    <property type="entry name" value="RHS_repeat"/>
    <property type="match status" value="1"/>
</dbReference>
<dbReference type="NCBIfam" id="TIGR03696">
    <property type="entry name" value="Rhs_assc_core"/>
    <property type="match status" value="1"/>
</dbReference>
<dbReference type="GO" id="GO:0005737">
    <property type="term" value="C:cytoplasm"/>
    <property type="evidence" value="ECO:0007669"/>
    <property type="project" value="InterPro"/>
</dbReference>
<dbReference type="SUPFAM" id="SSF69318">
    <property type="entry name" value="Integrin alpha N-terminal domain"/>
    <property type="match status" value="2"/>
</dbReference>
<dbReference type="InterPro" id="IPR006530">
    <property type="entry name" value="YD"/>
</dbReference>
<dbReference type="InterPro" id="IPR050708">
    <property type="entry name" value="T6SS_VgrG/RHS"/>
</dbReference>
<dbReference type="Gene3D" id="2.180.10.10">
    <property type="entry name" value="RHS repeat-associated core"/>
    <property type="match status" value="3"/>
</dbReference>
<keyword evidence="5" id="KW-0812">Transmembrane</keyword>
<dbReference type="Proteomes" id="UP000600139">
    <property type="component" value="Unassembled WGS sequence"/>
</dbReference>
<evidence type="ECO:0000256" key="3">
    <source>
        <dbReference type="ARBA" id="ARBA00023026"/>
    </source>
</evidence>
<keyword evidence="5" id="KW-0472">Membrane</keyword>
<feature type="transmembrane region" description="Helical" evidence="5">
    <location>
        <begin position="2444"/>
        <end position="2467"/>
    </location>
</feature>
<keyword evidence="8" id="KW-1185">Reference proteome</keyword>
<evidence type="ECO:0000256" key="6">
    <source>
        <dbReference type="SAM" id="SignalP"/>
    </source>
</evidence>
<proteinExistence type="predicted"/>
<organism evidence="7 8">
    <name type="scientific">Luteolibacter yonseiensis</name>
    <dbReference type="NCBI Taxonomy" id="1144680"/>
    <lineage>
        <taxon>Bacteria</taxon>
        <taxon>Pseudomonadati</taxon>
        <taxon>Verrucomicrobiota</taxon>
        <taxon>Verrucomicrobiia</taxon>
        <taxon>Verrucomicrobiales</taxon>
        <taxon>Verrucomicrobiaceae</taxon>
        <taxon>Luteolibacter</taxon>
    </lineage>
</organism>
<evidence type="ECO:0000256" key="2">
    <source>
        <dbReference type="ARBA" id="ARBA00022525"/>
    </source>
</evidence>
<feature type="transmembrane region" description="Helical" evidence="5">
    <location>
        <begin position="2404"/>
        <end position="2432"/>
    </location>
</feature>
<dbReference type="InterPro" id="IPR028994">
    <property type="entry name" value="Integrin_alpha_N"/>
</dbReference>
<dbReference type="EMBL" id="JAENIK010000004">
    <property type="protein sequence ID" value="MBK1814598.1"/>
    <property type="molecule type" value="Genomic_DNA"/>
</dbReference>
<gene>
    <name evidence="7" type="ORF">JIN84_03170</name>
</gene>
<dbReference type="RefSeq" id="WP_200349556.1">
    <property type="nucleotide sequence ID" value="NZ_BAABHZ010000010.1"/>
</dbReference>
<evidence type="ECO:0000313" key="7">
    <source>
        <dbReference type="EMBL" id="MBK1814598.1"/>
    </source>
</evidence>
<dbReference type="InterPro" id="IPR022385">
    <property type="entry name" value="Rhs_assc_core"/>
</dbReference>
<evidence type="ECO:0000256" key="5">
    <source>
        <dbReference type="SAM" id="Phobius"/>
    </source>
</evidence>
<evidence type="ECO:0000313" key="8">
    <source>
        <dbReference type="Proteomes" id="UP000600139"/>
    </source>
</evidence>
<feature type="region of interest" description="Disordered" evidence="4">
    <location>
        <begin position="1611"/>
        <end position="1633"/>
    </location>
</feature>
<protein>
    <submittedName>
        <fullName evidence="7">VCBS repeat-containing protein</fullName>
    </submittedName>
</protein>
<dbReference type="InterPro" id="IPR003284">
    <property type="entry name" value="Sal_SpvB"/>
</dbReference>
<feature type="signal peptide" evidence="6">
    <location>
        <begin position="1"/>
        <end position="27"/>
    </location>
</feature>
<comment type="caution">
    <text evidence="7">The sequence shown here is derived from an EMBL/GenBank/DDBJ whole genome shotgun (WGS) entry which is preliminary data.</text>
</comment>
<dbReference type="NCBIfam" id="TIGR01643">
    <property type="entry name" value="YD_repeat_2x"/>
    <property type="match status" value="1"/>
</dbReference>
<sequence>MSDHVSLPKKALAVFLNFAFLLNQVYAAVPSQWRVVQPDWWSDSDTLVVDPGMGAPVNYGLANIGQAKWMVSQALKALEATAPGTATAIRADLSGIVDLAVPSPITQEWRDKQNSVLLVGQLKALATPFYTRLNQVAPAWLDKESASPSELGQLQLNGTKDTAAGAENHYLPWSLASGDDKNKAIATIGQLKAVFSLRFEHLLNIDSDGDGMTDLWEVGNGSNPNLYDRNSIKPGTSDSFYNLYLRSLGVGSEGYASAPPPGLGTIPGLTLEEEAPHRPVTALKGSLSVGADGSANYSIPIDIPKGTAGMEPKLSLSYSSGAGNGVMGVGWSLGGLQRITRGPSSVAKDGFYDPMNFDVQGDGGTKDRFFLDGERLICVEGVYGAAGSVYRTEIDSFARITAVGAGPSSWKMETKAGLIVTLGATTNSKLSLGSGPVAWCVDKVSDTLGNYYTVDYLRDDPLSANFDFTDHRVSTIKYTGNANGLAPYCSIDFTYEDRPDISRSFSAYSGSRMTLRLAKIRVKTGGYVNHDYVLEYEVSDQSRRSMLTNVMKFMNGGRWVEPTRFVYDGLQDSDPLWKNPGATSVPTYSDGLDASDEVNSMVSTYDGNTSIRLAGDAARAYKIPDTTIYPDTRITFEVSSGGLDTGAFIGLDGDATYQSSDAAAFCRIGGDGSTVKMADGVNFPGNGQSRTYNSSENWKTITLTPGADGVTGVKKYLVLMCVDNDVDNGVDSVAFRNVKIYRSGSQTPANVAAVAFETDTQLPRFTNEDGEDLGVTSLDLDSDGLPDLADWRVVDYLRNPDDSLTAKTYGRVYRNTGDGFVVGEGNRPPGYLPLGTRHDDGDGYDYNEKHHLLAQPTDIDGDGDLDLMGSVNLKTSSDESYLKNEYTFYSFDGTAWIEKTGWKLPFYMDNTSSSAPDGGSKRDEHFQWVDLNSDGYQDLVVHTTDRGRLYDLATGTQLLDPDSNDDLGESFAFINNGKAGPGWTRDNKRYLPVPLMEDGKDVGRRILDLDGDGIPEIAQSRYESGTLVRRNHFLMSSGSYFWTAATTSHLKDLPTGLVLSNDNPSDALLVDLNGDGLTDMLRSCENKDGFDARAWMNRGTRAWDSETDPGGDAYAQLSSYRFPYPLHFESDMDNSNWRIPHGFEMADLNGDGLVDVLYSDENNPETSGSDNLAFLNTGDGWKAKETWGVPSSVPRIYTSESERKDRKRHCRLQDVNGDGFPDLITGLLGGTPQVWYNNCRPEVLISVTDGLTSELKVDYKRLNDPTPIAGFDNHRVYEKGDSALPAGQSRVIDSRLVVSSYSEPDGRNGRRVRYQRYGDLRYDRYNESSLGFGWIEAKDGLNSQITRTETHRSFPFGGSPIWTQTWALVGAGDMAPTVPAIGTVPTGKRLLSEETAEYSQMPSSSGVGGTVRRPVQTKSVKTLYDLAGTKVSQTTTTQAVGDFDPYGFVNKSTVASLDGTQVVTQSAYDNLTTSGRWYLGRLRTTTVTKSGGGRPTLVKNSAFDYYETTHGLLKTETIEPGSPLASTKTYTYDTSGNITATSVTGSGITRTSTSEYDSRRRFVTSESNQLNHTVRYRYDQQSALLRSTTDINGLTTRFEYDLYGTRVLTRHPDGTKTGESTGYYNNDPEKDPTPLPSTVLSYLNAPGEINPVGIRYYRATQTSGSPVAIVYLDPYGREVATATTILRSFVGGLSSYSKIYTVTRYDSLGRKVYITEPFAAGEVPRFTAIRYDVVGRVLSTTHPDLTTDQVETFSTVADLVNPLSYSLSKTSDGRYLQRWEDQHGRMVQSCDASGLVTRFIHDQEGRVATVELGGTEVLRNQFDIFGNKYQVWETNSGTSSSAYNAFGEVTSSTNANGKVTNYFYDVLGRVERVQKPDGEGDYYTFYDQALGAGKGKPWKTTGPDHYQETVAYDSLGRPGVATKTQVAPGQTLPETSSTITYYDALGRVSSETDAGGLTIVHTYDSTWSFPTKLTIGPGMPGAGKDLWKAGEYDSRGRATSQFLAQDVATTSTYHPVKDQLATLTASRAGTNLQSKAYTWYDNKNLWTRTDVLKSLSETFEYDNLNRLTKTTSSGSGVPPVAIYGYAANGNLESRPGATLTYAGTRPHAVSSATIKGFTRNYVYDDAGYVKNDGRREYKWTSFGQLKELKYASAPALQDLNGVQIYAAGGQVESKFSFDAGGNRAGQLKERLAADDSRLLEETLYLGSYEREIHSSKASSGATPVITRTVHRHNIGGFAVYTRTVKPGIPVETKLTTILKDHLGSTDVLLTGTWNGTDFASQTIEEQSFDPWGERRAAGNLNNFRTSDSSAFRTSARDYDRGYTGHEQLDDSGLIHMNGRLYDPELGRMLSPDPYVQVPEYSQNFNRYSYVMNNPLNMTDPSGFSWLSKAFKSVGNWLKENWRTVVVIVVAAVLTIVSAGTLSGFGAALYASAAGVAATSTAATLAGYAFAGAAIGAVTGGLGAALAGGNLGDVLRGAMIGGISGALTGAMHMVGGTANLDALNIAGHGVIGGASNVAMGGKFEDGFLSAAASAATTVSGLTDPGSEVGANLKFTGRTAVASIAGGTASVLGGGKFANGATTGAMSHLLNAEAPRIGARLTYYVKERMLTFYNPENDDAAVFRMNSGAGDYRTGRLSTEEYPDMTNDPDYEGFRALGSTGPAGPLPRGEYRIGANDAKKAGYKTFALYPQDDTPSDLFIKVRNPRTGLMNSRSEFLIHLGTPGGIGCIVVPNPGGTGAPTFERFLNYMERVKPSGSTYGYVKVVGSMYD</sequence>